<dbReference type="EMBL" id="JACAZF010000005">
    <property type="protein sequence ID" value="KAF7303619.1"/>
    <property type="molecule type" value="Genomic_DNA"/>
</dbReference>
<evidence type="ECO:0000313" key="3">
    <source>
        <dbReference type="Proteomes" id="UP000636479"/>
    </source>
</evidence>
<dbReference type="Gene3D" id="3.30.559.10">
    <property type="entry name" value="Chloramphenicol acetyltransferase-like domain"/>
    <property type="match status" value="2"/>
</dbReference>
<reference evidence="2" key="1">
    <citation type="submission" date="2020-05" db="EMBL/GenBank/DDBJ databases">
        <title>Mycena genomes resolve the evolution of fungal bioluminescence.</title>
        <authorList>
            <person name="Tsai I.J."/>
        </authorList>
    </citation>
    <scope>NUCLEOTIDE SEQUENCE</scope>
    <source>
        <strain evidence="2">171206Taipei</strain>
    </source>
</reference>
<dbReference type="InterPro" id="IPR023213">
    <property type="entry name" value="CAT-like_dom_sf"/>
</dbReference>
<evidence type="ECO:0000256" key="1">
    <source>
        <dbReference type="SAM" id="SignalP"/>
    </source>
</evidence>
<protein>
    <submittedName>
        <fullName evidence="2">Uncharacterized protein</fullName>
    </submittedName>
</protein>
<organism evidence="2 3">
    <name type="scientific">Mycena indigotica</name>
    <dbReference type="NCBI Taxonomy" id="2126181"/>
    <lineage>
        <taxon>Eukaryota</taxon>
        <taxon>Fungi</taxon>
        <taxon>Dikarya</taxon>
        <taxon>Basidiomycota</taxon>
        <taxon>Agaricomycotina</taxon>
        <taxon>Agaricomycetes</taxon>
        <taxon>Agaricomycetidae</taxon>
        <taxon>Agaricales</taxon>
        <taxon>Marasmiineae</taxon>
        <taxon>Mycenaceae</taxon>
        <taxon>Mycena</taxon>
    </lineage>
</organism>
<dbReference type="AlphaFoldDB" id="A0A8H6SQL0"/>
<dbReference type="Pfam" id="PF02458">
    <property type="entry name" value="Transferase"/>
    <property type="match status" value="1"/>
</dbReference>
<dbReference type="Proteomes" id="UP000636479">
    <property type="component" value="Unassembled WGS sequence"/>
</dbReference>
<feature type="chain" id="PRO_5034092797" evidence="1">
    <location>
        <begin position="19"/>
        <end position="490"/>
    </location>
</feature>
<dbReference type="GeneID" id="59345186"/>
<keyword evidence="1" id="KW-0732">Signal</keyword>
<feature type="signal peptide" evidence="1">
    <location>
        <begin position="1"/>
        <end position="18"/>
    </location>
</feature>
<dbReference type="RefSeq" id="XP_037220591.1">
    <property type="nucleotide sequence ID" value="XM_037362670.1"/>
</dbReference>
<gene>
    <name evidence="2" type="ORF">MIND_00591200</name>
</gene>
<dbReference type="OrthoDB" id="21502at2759"/>
<proteinExistence type="predicted"/>
<comment type="caution">
    <text evidence="2">The sequence shown here is derived from an EMBL/GenBank/DDBJ whole genome shotgun (WGS) entry which is preliminary data.</text>
</comment>
<evidence type="ECO:0000313" key="2">
    <source>
        <dbReference type="EMBL" id="KAF7303619.1"/>
    </source>
</evidence>
<name>A0A8H6SQL0_9AGAR</name>
<sequence length="490" mass="55122">MTVCWFFMLSWLLSRFWDTPPPAGVRVVPCTGMDAEMADMILTTILVVDARLDPKKLENSVSLLVEKKFPRAGARLARRNEKYEFQIPQDFSPSTPAVSFTCSDYSEPYDSPSRPSLATLRVSKPTAPFVCQAPALWQFSRGKTCPNTVQDLLKPNTPLVHIHVTTFNDITFVGVTSTHAMFDAMGTKIFLHAWTRVLSGEPLDDIPGMPWDVAPFSSFASQTFPKGWVQRGLFKLGFISRWLWSFRFKRRLRLDPFLVGMAICMPKAFLERHKQDVMAELQDAGSKEWVSSSDVLLAWLVKLCYSYRQDTTVVHMNIPSNLRERRVFPTASGTIETPYIHNAVMPIALPPFNANTVAVTPLRDIALGFRRTILAFDANIDAIKNDLRWRCSDPTAYAYPCPPGAEYSLQTNWRSANYTELDFSGAVSGNLCQENLKPRVLAANGAMRTERMRDGGAIMYESEDCIWIAQLKGAKQWAAIKATGSVEFKS</sequence>
<accession>A0A8H6SQL0</accession>
<keyword evidence="3" id="KW-1185">Reference proteome</keyword>